<dbReference type="EMBL" id="JACAZI010000009">
    <property type="protein sequence ID" value="KAF7352681.1"/>
    <property type="molecule type" value="Genomic_DNA"/>
</dbReference>
<organism evidence="4 5">
    <name type="scientific">Mycena venus</name>
    <dbReference type="NCBI Taxonomy" id="2733690"/>
    <lineage>
        <taxon>Eukaryota</taxon>
        <taxon>Fungi</taxon>
        <taxon>Dikarya</taxon>
        <taxon>Basidiomycota</taxon>
        <taxon>Agaricomycotina</taxon>
        <taxon>Agaricomycetes</taxon>
        <taxon>Agaricomycetidae</taxon>
        <taxon>Agaricales</taxon>
        <taxon>Marasmiineae</taxon>
        <taxon>Mycenaceae</taxon>
        <taxon>Mycena</taxon>
    </lineage>
</organism>
<evidence type="ECO:0000259" key="3">
    <source>
        <dbReference type="Pfam" id="PF02114"/>
    </source>
</evidence>
<dbReference type="Proteomes" id="UP000620124">
    <property type="component" value="Unassembled WGS sequence"/>
</dbReference>
<dbReference type="InterPro" id="IPR036249">
    <property type="entry name" value="Thioredoxin-like_sf"/>
</dbReference>
<evidence type="ECO:0000256" key="1">
    <source>
        <dbReference type="ARBA" id="ARBA00009686"/>
    </source>
</evidence>
<dbReference type="InterPro" id="IPR024253">
    <property type="entry name" value="Phosducin_thioredoxin-like_dom"/>
</dbReference>
<dbReference type="OrthoDB" id="10257948at2759"/>
<evidence type="ECO:0000256" key="2">
    <source>
        <dbReference type="SAM" id="MobiDB-lite"/>
    </source>
</evidence>
<protein>
    <recommendedName>
        <fullName evidence="3">Phosducin domain-containing protein</fullName>
    </recommendedName>
</protein>
<reference evidence="4" key="1">
    <citation type="submission" date="2020-05" db="EMBL/GenBank/DDBJ databases">
        <title>Mycena genomes resolve the evolution of fungal bioluminescence.</title>
        <authorList>
            <person name="Tsai I.J."/>
        </authorList>
    </citation>
    <scope>NUCLEOTIDE SEQUENCE</scope>
    <source>
        <strain evidence="4">CCC161011</strain>
    </source>
</reference>
<proteinExistence type="inferred from homology"/>
<name>A0A8H6Y5P9_9AGAR</name>
<dbReference type="SUPFAM" id="SSF52833">
    <property type="entry name" value="Thioredoxin-like"/>
    <property type="match status" value="1"/>
</dbReference>
<comment type="caution">
    <text evidence="4">The sequence shown here is derived from an EMBL/GenBank/DDBJ whole genome shotgun (WGS) entry which is preliminary data.</text>
</comment>
<comment type="similarity">
    <text evidence="1">Belongs to the phosducin family.</text>
</comment>
<evidence type="ECO:0000313" key="4">
    <source>
        <dbReference type="EMBL" id="KAF7352681.1"/>
    </source>
</evidence>
<dbReference type="Pfam" id="PF02114">
    <property type="entry name" value="Phosducin"/>
    <property type="match status" value="1"/>
</dbReference>
<feature type="domain" description="Phosducin" evidence="3">
    <location>
        <begin position="43"/>
        <end position="155"/>
    </location>
</feature>
<sequence>MDDNPKMASLAARLVQPNRPPRHDDDEEEDEEALFAELEEEIENDSNSAMREYGIQVLKQQMEQLNEMKQNQHGQYSEIKDEKEVVRVSAREKKCVVHFYHSNFKRCEIMDKHLAKLAPKYFHTRFFRVFVENVPWLVERLGIKVLPCVICFVDGVSKDRLIGFEELGNIDGFETAVLELRLAVSGVIEKTSGNALDTVYANSSSSRALYRVKDNDDDVFDLDE</sequence>
<feature type="region of interest" description="Disordered" evidence="2">
    <location>
        <begin position="1"/>
        <end position="32"/>
    </location>
</feature>
<dbReference type="Gene3D" id="3.40.30.10">
    <property type="entry name" value="Glutaredoxin"/>
    <property type="match status" value="1"/>
</dbReference>
<evidence type="ECO:0000313" key="5">
    <source>
        <dbReference type="Proteomes" id="UP000620124"/>
    </source>
</evidence>
<dbReference type="PANTHER" id="PTHR21148">
    <property type="entry name" value="THIOREDOXIN DOMAIN-CONTAINING PROTEIN 9"/>
    <property type="match status" value="1"/>
</dbReference>
<accession>A0A8H6Y5P9</accession>
<dbReference type="CDD" id="cd02989">
    <property type="entry name" value="Phd_like_TxnDC9"/>
    <property type="match status" value="1"/>
</dbReference>
<dbReference type="AlphaFoldDB" id="A0A8H6Y5P9"/>
<gene>
    <name evidence="4" type="ORF">MVEN_01233900</name>
</gene>
<keyword evidence="5" id="KW-1185">Reference proteome</keyword>